<keyword evidence="2" id="KW-0812">Transmembrane</keyword>
<sequence length="428" mass="47288" precursor="true">MTRIAVFVLSVLLCPSLGWSAETIQAELGKESVWIGQGIPLIVTLCSPGPFSSAAAFDLPELPSTVILKMGNPVVGSENVDGESLLTQRHEFAIFTQQAGTITVPSFRVRYSSKPSFTGKSEDHSVQTSPVTFESKRPPNTEPGEIVISVPKLEFTQSWTPDDQDELAPGDVIQRTMIRRAEGVTAMLMPPISMNLPDGVRSYPSSPKVVDTVQRGVAKAERTDSVKIQFERPGTYTIPDVDVRWWNPDDEAFESKSLPGRTISVSGAIATAETTSAFPSTRTANYYIAAVVLVLIVLSFLFGKRAWHALSAYFNQPETQLLRRLKDACQKNDASAAYQAWMNWTRLNQHIVGDGSADEIRRVDEASRVVNDLEFRLFGGGNPEEWTGQPLWEIVSQLSRVDHHRKKNAMRFASHDLPELNPVSTVES</sequence>
<dbReference type="OrthoDB" id="265905at2"/>
<feature type="chain" id="PRO_5022737582" description="DUF7939 domain-containing protein" evidence="3">
    <location>
        <begin position="21"/>
        <end position="428"/>
    </location>
</feature>
<dbReference type="EMBL" id="SIHI01000032">
    <property type="protein sequence ID" value="TWT43521.1"/>
    <property type="molecule type" value="Genomic_DNA"/>
</dbReference>
<dbReference type="InterPro" id="IPR025738">
    <property type="entry name" value="BatD"/>
</dbReference>
<keyword evidence="6" id="KW-1185">Reference proteome</keyword>
<dbReference type="Proteomes" id="UP000317243">
    <property type="component" value="Unassembled WGS sequence"/>
</dbReference>
<name>A0A5C5W0L5_9PLAN</name>
<evidence type="ECO:0000256" key="2">
    <source>
        <dbReference type="SAM" id="Phobius"/>
    </source>
</evidence>
<dbReference type="PANTHER" id="PTHR40940">
    <property type="entry name" value="PROTEIN BATD-RELATED"/>
    <property type="match status" value="1"/>
</dbReference>
<organism evidence="5 6">
    <name type="scientific">Thalassoglobus neptunius</name>
    <dbReference type="NCBI Taxonomy" id="1938619"/>
    <lineage>
        <taxon>Bacteria</taxon>
        <taxon>Pseudomonadati</taxon>
        <taxon>Planctomycetota</taxon>
        <taxon>Planctomycetia</taxon>
        <taxon>Planctomycetales</taxon>
        <taxon>Planctomycetaceae</taxon>
        <taxon>Thalassoglobus</taxon>
    </lineage>
</organism>
<protein>
    <recommendedName>
        <fullName evidence="4">DUF7939 domain-containing protein</fullName>
    </recommendedName>
</protein>
<dbReference type="RefSeq" id="WP_146511818.1">
    <property type="nucleotide sequence ID" value="NZ_SIHI01000032.1"/>
</dbReference>
<gene>
    <name evidence="5" type="ORF">KOR42_44620</name>
</gene>
<feature type="domain" description="DUF7939" evidence="4">
    <location>
        <begin position="319"/>
        <end position="400"/>
    </location>
</feature>
<keyword evidence="3" id="KW-0732">Signal</keyword>
<feature type="signal peptide" evidence="3">
    <location>
        <begin position="1"/>
        <end position="20"/>
    </location>
</feature>
<dbReference type="AlphaFoldDB" id="A0A5C5W0L5"/>
<keyword evidence="2" id="KW-0472">Membrane</keyword>
<evidence type="ECO:0000256" key="3">
    <source>
        <dbReference type="SAM" id="SignalP"/>
    </source>
</evidence>
<feature type="region of interest" description="Disordered" evidence="1">
    <location>
        <begin position="118"/>
        <end position="144"/>
    </location>
</feature>
<proteinExistence type="predicted"/>
<evidence type="ECO:0000256" key="1">
    <source>
        <dbReference type="SAM" id="MobiDB-lite"/>
    </source>
</evidence>
<keyword evidence="2" id="KW-1133">Transmembrane helix</keyword>
<dbReference type="InterPro" id="IPR057699">
    <property type="entry name" value="DUF7939"/>
</dbReference>
<comment type="caution">
    <text evidence="5">The sequence shown here is derived from an EMBL/GenBank/DDBJ whole genome shotgun (WGS) entry which is preliminary data.</text>
</comment>
<evidence type="ECO:0000259" key="4">
    <source>
        <dbReference type="Pfam" id="PF25607"/>
    </source>
</evidence>
<accession>A0A5C5W0L5</accession>
<dbReference type="Pfam" id="PF25607">
    <property type="entry name" value="DUF7939"/>
    <property type="match status" value="1"/>
</dbReference>
<dbReference type="PANTHER" id="PTHR40940:SF1">
    <property type="entry name" value="PROTEIN BATD"/>
    <property type="match status" value="1"/>
</dbReference>
<reference evidence="5 6" key="1">
    <citation type="submission" date="2019-02" db="EMBL/GenBank/DDBJ databases">
        <title>Deep-cultivation of Planctomycetes and their phenomic and genomic characterization uncovers novel biology.</title>
        <authorList>
            <person name="Wiegand S."/>
            <person name="Jogler M."/>
            <person name="Boedeker C."/>
            <person name="Pinto D."/>
            <person name="Vollmers J."/>
            <person name="Rivas-Marin E."/>
            <person name="Kohn T."/>
            <person name="Peeters S.H."/>
            <person name="Heuer A."/>
            <person name="Rast P."/>
            <person name="Oberbeckmann S."/>
            <person name="Bunk B."/>
            <person name="Jeske O."/>
            <person name="Meyerdierks A."/>
            <person name="Storesund J.E."/>
            <person name="Kallscheuer N."/>
            <person name="Luecker S."/>
            <person name="Lage O.M."/>
            <person name="Pohl T."/>
            <person name="Merkel B.J."/>
            <person name="Hornburger P."/>
            <person name="Mueller R.-W."/>
            <person name="Bruemmer F."/>
            <person name="Labrenz M."/>
            <person name="Spormann A.M."/>
            <person name="Op Den Camp H."/>
            <person name="Overmann J."/>
            <person name="Amann R."/>
            <person name="Jetten M.S.M."/>
            <person name="Mascher T."/>
            <person name="Medema M.H."/>
            <person name="Devos D.P."/>
            <person name="Kaster A.-K."/>
            <person name="Ovreas L."/>
            <person name="Rohde M."/>
            <person name="Galperin M.Y."/>
            <person name="Jogler C."/>
        </authorList>
    </citation>
    <scope>NUCLEOTIDE SEQUENCE [LARGE SCALE GENOMIC DNA]</scope>
    <source>
        <strain evidence="5 6">KOR42</strain>
    </source>
</reference>
<evidence type="ECO:0000313" key="5">
    <source>
        <dbReference type="EMBL" id="TWT43521.1"/>
    </source>
</evidence>
<evidence type="ECO:0000313" key="6">
    <source>
        <dbReference type="Proteomes" id="UP000317243"/>
    </source>
</evidence>
<feature type="transmembrane region" description="Helical" evidence="2">
    <location>
        <begin position="284"/>
        <end position="303"/>
    </location>
</feature>